<gene>
    <name evidence="3" type="ORF">CEUSTIGMA_g1180.t1</name>
</gene>
<feature type="compositionally biased region" description="Low complexity" evidence="1">
    <location>
        <begin position="40"/>
        <end position="50"/>
    </location>
</feature>
<name>A0A250WSA8_9CHLO</name>
<feature type="compositionally biased region" description="Polar residues" evidence="1">
    <location>
        <begin position="59"/>
        <end position="68"/>
    </location>
</feature>
<feature type="region of interest" description="Disordered" evidence="1">
    <location>
        <begin position="584"/>
        <end position="603"/>
    </location>
</feature>
<evidence type="ECO:0000256" key="2">
    <source>
        <dbReference type="SAM" id="Phobius"/>
    </source>
</evidence>
<keyword evidence="2" id="KW-1133">Transmembrane helix</keyword>
<feature type="compositionally biased region" description="Polar residues" evidence="1">
    <location>
        <begin position="114"/>
        <end position="123"/>
    </location>
</feature>
<proteinExistence type="predicted"/>
<keyword evidence="4" id="KW-1185">Reference proteome</keyword>
<organism evidence="3 4">
    <name type="scientific">Chlamydomonas eustigma</name>
    <dbReference type="NCBI Taxonomy" id="1157962"/>
    <lineage>
        <taxon>Eukaryota</taxon>
        <taxon>Viridiplantae</taxon>
        <taxon>Chlorophyta</taxon>
        <taxon>core chlorophytes</taxon>
        <taxon>Chlorophyceae</taxon>
        <taxon>CS clade</taxon>
        <taxon>Chlamydomonadales</taxon>
        <taxon>Chlamydomonadaceae</taxon>
        <taxon>Chlamydomonas</taxon>
    </lineage>
</organism>
<feature type="compositionally biased region" description="Polar residues" evidence="1">
    <location>
        <begin position="229"/>
        <end position="239"/>
    </location>
</feature>
<feature type="region of interest" description="Disordered" evidence="1">
    <location>
        <begin position="221"/>
        <end position="350"/>
    </location>
</feature>
<protein>
    <submittedName>
        <fullName evidence="3">Uncharacterized protein</fullName>
    </submittedName>
</protein>
<feature type="compositionally biased region" description="Polar residues" evidence="1">
    <location>
        <begin position="454"/>
        <end position="467"/>
    </location>
</feature>
<feature type="region of interest" description="Disordered" evidence="1">
    <location>
        <begin position="442"/>
        <end position="467"/>
    </location>
</feature>
<feature type="region of interest" description="Disordered" evidence="1">
    <location>
        <begin position="17"/>
        <end position="68"/>
    </location>
</feature>
<keyword evidence="2" id="KW-0812">Transmembrane</keyword>
<feature type="compositionally biased region" description="Polar residues" evidence="1">
    <location>
        <begin position="320"/>
        <end position="336"/>
    </location>
</feature>
<feature type="region of interest" description="Disordered" evidence="1">
    <location>
        <begin position="624"/>
        <end position="652"/>
    </location>
</feature>
<evidence type="ECO:0000313" key="4">
    <source>
        <dbReference type="Proteomes" id="UP000232323"/>
    </source>
</evidence>
<dbReference type="EMBL" id="BEGY01000004">
    <property type="protein sequence ID" value="GAX73727.1"/>
    <property type="molecule type" value="Genomic_DNA"/>
</dbReference>
<reference evidence="3 4" key="1">
    <citation type="submission" date="2017-08" db="EMBL/GenBank/DDBJ databases">
        <title>Acidophilic green algal genome provides insights into adaptation to an acidic environment.</title>
        <authorList>
            <person name="Hirooka S."/>
            <person name="Hirose Y."/>
            <person name="Kanesaki Y."/>
            <person name="Higuchi S."/>
            <person name="Fujiwara T."/>
            <person name="Onuma R."/>
            <person name="Era A."/>
            <person name="Ohbayashi R."/>
            <person name="Uzuka A."/>
            <person name="Nozaki H."/>
            <person name="Yoshikawa H."/>
            <person name="Miyagishima S.Y."/>
        </authorList>
    </citation>
    <scope>NUCLEOTIDE SEQUENCE [LARGE SCALE GENOMIC DNA]</scope>
    <source>
        <strain evidence="3 4">NIES-2499</strain>
    </source>
</reference>
<feature type="region of interest" description="Disordered" evidence="1">
    <location>
        <begin position="542"/>
        <end position="571"/>
    </location>
</feature>
<sequence>MHANLLLPQHTMTVLEGLHRGSSSERTSSSKLKKFRKTVSKLLGSSSSRKSQLDDHVRSSPSVDNGFQKPSSIAYSATSSGGAHVSRKFSSAAPIQSKSFLEDQLSALRGQADEPSQPSSTAGSAVPTARSLRSSLDENWDMMGNPEQCTLDDGQSDQGSGSWKQPLSPGQPYMPSLARVTEVGSNTSLPPQSNTLFEREQGYELSPALEENEEEGIFIFDKTRPSPPSYLQQHNQQSGRRQKKPEAEDEAGALRMTEPLYGSLGHDSQLPQSMRFKDHNSGNLQTTSGGWKGSYMTSLTPSEDSEGYVSNARAGPPSSFHPSRTSSITPLRSKQSGPPEASYYQPPQQQQQQVWTGSVLEQVAQAMEASEDYFPTSFQYELQQQEQRPMQPASYQELPPGFRAGASYMSGDTMASSMTSRGMHYGSGVRPVSSLGNGYMLPPQPRVGMRSRRQSSSTSIGPYEEQQTSSNMLYDEFIFRDEPPMQGVWGTLGAAAMRQVYDPNQQQQQGSVSSAGHRAPVRNNSSEALWRRTLTRNQPMLTSASGVGDLLSASPPSSPSGSQRPEHLQQQHNTIRGANLEDSQQTLMTSPSSWPGSATRSTLNPYTSAELETMRSAIHASMSVTSDGSWPNSTAPAGSLHTTGHGAGQSASPAGALPSVFSDMNGYGAPPVVAMGAPITLLLPPGFALQKLKPDGQPALEAPLVPASASQLYWQDEQGQLLPVAQEEGSNLSTLGLSAVPSSELGNGCVDTGVAAVLQVASLASSAAPWTGFHILLLISGGVLVTLNVFVLAFLLVMKLMMREIRQWPGGSNSSAGGLHFEM</sequence>
<keyword evidence="2" id="KW-0472">Membrane</keyword>
<dbReference type="Proteomes" id="UP000232323">
    <property type="component" value="Unassembled WGS sequence"/>
</dbReference>
<feature type="transmembrane region" description="Helical" evidence="2">
    <location>
        <begin position="773"/>
        <end position="797"/>
    </location>
</feature>
<feature type="compositionally biased region" description="Low complexity" evidence="1">
    <location>
        <begin position="552"/>
        <end position="562"/>
    </location>
</feature>
<feature type="region of interest" description="Disordered" evidence="1">
    <location>
        <begin position="503"/>
        <end position="529"/>
    </location>
</feature>
<comment type="caution">
    <text evidence="3">The sequence shown here is derived from an EMBL/GenBank/DDBJ whole genome shotgun (WGS) entry which is preliminary data.</text>
</comment>
<evidence type="ECO:0000313" key="3">
    <source>
        <dbReference type="EMBL" id="GAX73727.1"/>
    </source>
</evidence>
<accession>A0A250WSA8</accession>
<feature type="region of interest" description="Disordered" evidence="1">
    <location>
        <begin position="109"/>
        <end position="175"/>
    </location>
</feature>
<evidence type="ECO:0000256" key="1">
    <source>
        <dbReference type="SAM" id="MobiDB-lite"/>
    </source>
</evidence>
<feature type="compositionally biased region" description="Polar residues" evidence="1">
    <location>
        <begin position="281"/>
        <end position="302"/>
    </location>
</feature>
<feature type="compositionally biased region" description="Polar residues" evidence="1">
    <location>
        <begin position="156"/>
        <end position="165"/>
    </location>
</feature>
<feature type="compositionally biased region" description="Polar residues" evidence="1">
    <location>
        <begin position="624"/>
        <end position="642"/>
    </location>
</feature>
<dbReference type="AlphaFoldDB" id="A0A250WSA8"/>